<evidence type="ECO:0000313" key="3">
    <source>
        <dbReference type="Proteomes" id="UP001485043"/>
    </source>
</evidence>
<evidence type="ECO:0000256" key="1">
    <source>
        <dbReference type="SAM" id="MobiDB-lite"/>
    </source>
</evidence>
<accession>A0AAW1SUS5</accession>
<dbReference type="AlphaFoldDB" id="A0AAW1SUS5"/>
<protein>
    <submittedName>
        <fullName evidence="2">Uncharacterized protein</fullName>
    </submittedName>
</protein>
<keyword evidence="3" id="KW-1185">Reference proteome</keyword>
<organism evidence="2 3">
    <name type="scientific">Apatococcus fuscideae</name>
    <dbReference type="NCBI Taxonomy" id="2026836"/>
    <lineage>
        <taxon>Eukaryota</taxon>
        <taxon>Viridiplantae</taxon>
        <taxon>Chlorophyta</taxon>
        <taxon>core chlorophytes</taxon>
        <taxon>Trebouxiophyceae</taxon>
        <taxon>Chlorellales</taxon>
        <taxon>Chlorellaceae</taxon>
        <taxon>Apatococcus</taxon>
    </lineage>
</organism>
<feature type="region of interest" description="Disordered" evidence="1">
    <location>
        <begin position="89"/>
        <end position="117"/>
    </location>
</feature>
<reference evidence="2 3" key="1">
    <citation type="journal article" date="2024" name="Nat. Commun.">
        <title>Phylogenomics reveals the evolutionary origins of lichenization in chlorophyte algae.</title>
        <authorList>
            <person name="Puginier C."/>
            <person name="Libourel C."/>
            <person name="Otte J."/>
            <person name="Skaloud P."/>
            <person name="Haon M."/>
            <person name="Grisel S."/>
            <person name="Petersen M."/>
            <person name="Berrin J.G."/>
            <person name="Delaux P.M."/>
            <person name="Dal Grande F."/>
            <person name="Keller J."/>
        </authorList>
    </citation>
    <scope>NUCLEOTIDE SEQUENCE [LARGE SCALE GENOMIC DNA]</scope>
    <source>
        <strain evidence="2 3">SAG 2523</strain>
    </source>
</reference>
<name>A0AAW1SUS5_9CHLO</name>
<sequence>MLGASLRELPDLAGAECKHLRECKDLALIPASKTRRQGREPACTCFRVKEAALASAQATENLVAATNSRDEDFPEMRRQLGHLLHKCELARREPQVPTRDQATDNDPLTTIAQPATP</sequence>
<dbReference type="EMBL" id="JALJOV010000806">
    <property type="protein sequence ID" value="KAK9861146.1"/>
    <property type="molecule type" value="Genomic_DNA"/>
</dbReference>
<proteinExistence type="predicted"/>
<dbReference type="Proteomes" id="UP001485043">
    <property type="component" value="Unassembled WGS sequence"/>
</dbReference>
<gene>
    <name evidence="2" type="ORF">WJX84_003496</name>
</gene>
<comment type="caution">
    <text evidence="2">The sequence shown here is derived from an EMBL/GenBank/DDBJ whole genome shotgun (WGS) entry which is preliminary data.</text>
</comment>
<evidence type="ECO:0000313" key="2">
    <source>
        <dbReference type="EMBL" id="KAK9861146.1"/>
    </source>
</evidence>
<feature type="compositionally biased region" description="Polar residues" evidence="1">
    <location>
        <begin position="98"/>
        <end position="117"/>
    </location>
</feature>